<dbReference type="CDD" id="cd00190">
    <property type="entry name" value="Tryp_SPc"/>
    <property type="match status" value="1"/>
</dbReference>
<dbReference type="PANTHER" id="PTHR24278">
    <property type="entry name" value="COAGULATION FACTOR"/>
    <property type="match status" value="1"/>
</dbReference>
<dbReference type="InterPro" id="IPR001881">
    <property type="entry name" value="EGF-like_Ca-bd_dom"/>
</dbReference>
<dbReference type="Gene3D" id="2.40.10.10">
    <property type="entry name" value="Trypsin-like serine proteases"/>
    <property type="match status" value="2"/>
</dbReference>
<sequence>MEQRFIITCAIRAMAEFPGRTVICKHLLSPPVFLNRPDANQVLLQRTRRANSIFEELKVGDLERECLEEKCSYEEAREIFSIPEQLHIEFRQYLEKSMDQCEAMPCQNGATCMDQVNAYTCICSAGFEGRNCTKEVKTYYGCLYENGGCEHFCVETLNSSHVCLCASGYRLAPDKSSCLPQGCFCLLHFHSLGFAVLYPISYPAPQCHTATVSVFEGDLSPQAMLEHSGQYQCGAIILDAQWILTAAHCIWKISNRVLFLTVPSGEHIRKVTEGTEQTRGVAKVLMHPDYNHTTKDSDLALLRLRSPITLNSNAVPICLPPKAGTFGRTLASIRLSTVSGWGRLAESGPPSAVLQRLEVPRVPQQECLKQTGLRLTGNMLCAGFKEGGRDSCQGDSGGPLVTRYKNTSFLLGIVSWGKGCAESNFYGIYTRVSSFLEWIESNMAAT</sequence>
<reference evidence="17 18" key="1">
    <citation type="submission" date="2020-06" db="EMBL/GenBank/DDBJ databases">
        <authorList>
            <consortium name="Wellcome Sanger Institute Data Sharing"/>
        </authorList>
    </citation>
    <scope>NUCLEOTIDE SEQUENCE [LARGE SCALE GENOMIC DNA]</scope>
</reference>
<keyword evidence="7 13" id="KW-0720">Serine protease</keyword>
<dbReference type="SUPFAM" id="SSF57630">
    <property type="entry name" value="GLA-domain"/>
    <property type="match status" value="1"/>
</dbReference>
<keyword evidence="6 13" id="KW-0378">Hydrolase</keyword>
<dbReference type="FunFam" id="2.40.10.10:FF:000003">
    <property type="entry name" value="Transmembrane serine protease 3"/>
    <property type="match status" value="1"/>
</dbReference>
<feature type="domain" description="Gla" evidence="16">
    <location>
        <begin position="49"/>
        <end position="95"/>
    </location>
</feature>
<feature type="active site" description="Charge relay system" evidence="11">
    <location>
        <position position="248"/>
    </location>
</feature>
<dbReference type="GO" id="GO:0005615">
    <property type="term" value="C:extracellular space"/>
    <property type="evidence" value="ECO:0007669"/>
    <property type="project" value="TreeGrafter"/>
</dbReference>
<dbReference type="InterPro" id="IPR012224">
    <property type="entry name" value="Pept_S1A_FX"/>
</dbReference>
<accession>A0AAY4EX05</accession>
<feature type="active site" description="Charge relay system" evidence="11">
    <location>
        <position position="396"/>
    </location>
</feature>
<evidence type="ECO:0000256" key="8">
    <source>
        <dbReference type="ARBA" id="ARBA00022837"/>
    </source>
</evidence>
<dbReference type="Gene3D" id="2.10.25.10">
    <property type="entry name" value="Laminin"/>
    <property type="match status" value="2"/>
</dbReference>
<dbReference type="SMART" id="SM00069">
    <property type="entry name" value="GLA"/>
    <property type="match status" value="1"/>
</dbReference>
<dbReference type="Pfam" id="PF00008">
    <property type="entry name" value="EGF"/>
    <property type="match status" value="1"/>
</dbReference>
<evidence type="ECO:0000256" key="9">
    <source>
        <dbReference type="ARBA" id="ARBA00023157"/>
    </source>
</evidence>
<dbReference type="GO" id="GO:0005509">
    <property type="term" value="F:calcium ion binding"/>
    <property type="evidence" value="ECO:0007669"/>
    <property type="project" value="InterPro"/>
</dbReference>
<dbReference type="InterPro" id="IPR018114">
    <property type="entry name" value="TRYPSIN_HIS"/>
</dbReference>
<evidence type="ECO:0000256" key="6">
    <source>
        <dbReference type="ARBA" id="ARBA00022801"/>
    </source>
</evidence>
<keyword evidence="4 12" id="KW-0245">EGF-like domain</keyword>
<protein>
    <recommendedName>
        <fullName evidence="19">Coagulation factor VII</fullName>
    </recommendedName>
</protein>
<keyword evidence="9 12" id="KW-1015">Disulfide bond</keyword>
<dbReference type="GeneTree" id="ENSGT00940000154474"/>
<dbReference type="InterPro" id="IPR043504">
    <property type="entry name" value="Peptidase_S1_PA_chymotrypsin"/>
</dbReference>
<reference evidence="17" key="2">
    <citation type="submission" date="2025-08" db="UniProtKB">
        <authorList>
            <consortium name="Ensembl"/>
        </authorList>
    </citation>
    <scope>IDENTIFICATION</scope>
</reference>
<evidence type="ECO:0000259" key="14">
    <source>
        <dbReference type="PROSITE" id="PS50026"/>
    </source>
</evidence>
<dbReference type="Ensembl" id="ENSDCDT00010072580.1">
    <property type="protein sequence ID" value="ENSDCDP00010061806.1"/>
    <property type="gene ID" value="ENSDCDG00010034016.1"/>
</dbReference>
<dbReference type="PRINTS" id="PR00001">
    <property type="entry name" value="GLABLOOD"/>
</dbReference>
<evidence type="ECO:0000259" key="16">
    <source>
        <dbReference type="PROSITE" id="PS50998"/>
    </source>
</evidence>
<dbReference type="SMART" id="SM00181">
    <property type="entry name" value="EGF"/>
    <property type="match status" value="2"/>
</dbReference>
<dbReference type="SMART" id="SM00020">
    <property type="entry name" value="Tryp_SPc"/>
    <property type="match status" value="1"/>
</dbReference>
<dbReference type="InterPro" id="IPR017857">
    <property type="entry name" value="Coagulation_fac-like_Gla_dom"/>
</dbReference>
<evidence type="ECO:0000259" key="15">
    <source>
        <dbReference type="PROSITE" id="PS50240"/>
    </source>
</evidence>
<proteinExistence type="predicted"/>
<organism evidence="17 18">
    <name type="scientific">Denticeps clupeoides</name>
    <name type="common">denticle herring</name>
    <dbReference type="NCBI Taxonomy" id="299321"/>
    <lineage>
        <taxon>Eukaryota</taxon>
        <taxon>Metazoa</taxon>
        <taxon>Chordata</taxon>
        <taxon>Craniata</taxon>
        <taxon>Vertebrata</taxon>
        <taxon>Euteleostomi</taxon>
        <taxon>Actinopterygii</taxon>
        <taxon>Neopterygii</taxon>
        <taxon>Teleostei</taxon>
        <taxon>Clupei</taxon>
        <taxon>Clupeiformes</taxon>
        <taxon>Denticipitoidei</taxon>
        <taxon>Denticipitidae</taxon>
        <taxon>Denticeps</taxon>
    </lineage>
</organism>
<comment type="subcellular location">
    <subcellularLocation>
        <location evidence="1">Secreted</location>
    </subcellularLocation>
</comment>
<keyword evidence="2" id="KW-0301">Gamma-carboxyglutamic acid</keyword>
<dbReference type="Gene3D" id="4.10.740.10">
    <property type="entry name" value="Coagulation Factor IX"/>
    <property type="match status" value="1"/>
</dbReference>
<keyword evidence="3" id="KW-0964">Secreted</keyword>
<dbReference type="AlphaFoldDB" id="A0AAY4EX05"/>
<dbReference type="PROSITE" id="PS50998">
    <property type="entry name" value="GLA_2"/>
    <property type="match status" value="1"/>
</dbReference>
<evidence type="ECO:0000256" key="13">
    <source>
        <dbReference type="RuleBase" id="RU363034"/>
    </source>
</evidence>
<evidence type="ECO:0000256" key="11">
    <source>
        <dbReference type="PIRSR" id="PIRSR001143-1"/>
    </source>
</evidence>
<evidence type="ECO:0000256" key="7">
    <source>
        <dbReference type="ARBA" id="ARBA00022825"/>
    </source>
</evidence>
<keyword evidence="18" id="KW-1185">Reference proteome</keyword>
<evidence type="ECO:0000313" key="18">
    <source>
        <dbReference type="Proteomes" id="UP000694580"/>
    </source>
</evidence>
<dbReference type="PROSITE" id="PS50026">
    <property type="entry name" value="EGF_3"/>
    <property type="match status" value="1"/>
</dbReference>
<dbReference type="InterPro" id="IPR001314">
    <property type="entry name" value="Peptidase_S1A"/>
</dbReference>
<evidence type="ECO:0000256" key="2">
    <source>
        <dbReference type="ARBA" id="ARBA00022479"/>
    </source>
</evidence>
<dbReference type="InterPro" id="IPR033116">
    <property type="entry name" value="TRYPSIN_SER"/>
</dbReference>
<feature type="domain" description="EGF-like" evidence="14">
    <location>
        <begin position="97"/>
        <end position="133"/>
    </location>
</feature>
<evidence type="ECO:0000256" key="4">
    <source>
        <dbReference type="ARBA" id="ARBA00022536"/>
    </source>
</evidence>
<reference evidence="17" key="3">
    <citation type="submission" date="2025-09" db="UniProtKB">
        <authorList>
            <consortium name="Ensembl"/>
        </authorList>
    </citation>
    <scope>IDENTIFICATION</scope>
</reference>
<gene>
    <name evidence="17" type="primary">f7l</name>
</gene>
<dbReference type="PROSITE" id="PS00134">
    <property type="entry name" value="TRYPSIN_HIS"/>
    <property type="match status" value="1"/>
</dbReference>
<evidence type="ECO:0000256" key="3">
    <source>
        <dbReference type="ARBA" id="ARBA00022525"/>
    </source>
</evidence>
<dbReference type="InterPro" id="IPR000294">
    <property type="entry name" value="GLA_domain"/>
</dbReference>
<feature type="active site" description="Charge relay system" evidence="11">
    <location>
        <position position="298"/>
    </location>
</feature>
<dbReference type="Proteomes" id="UP000694580">
    <property type="component" value="Chromosome 15"/>
</dbReference>
<dbReference type="InterPro" id="IPR000152">
    <property type="entry name" value="EGF-type_Asp/Asn_hydroxyl_site"/>
</dbReference>
<dbReference type="GO" id="GO:0004252">
    <property type="term" value="F:serine-type endopeptidase activity"/>
    <property type="evidence" value="ECO:0007669"/>
    <property type="project" value="InterPro"/>
</dbReference>
<dbReference type="Pfam" id="PF00089">
    <property type="entry name" value="Trypsin"/>
    <property type="match status" value="1"/>
</dbReference>
<evidence type="ECO:0000256" key="1">
    <source>
        <dbReference type="ARBA" id="ARBA00004613"/>
    </source>
</evidence>
<feature type="domain" description="Peptidase S1" evidence="15">
    <location>
        <begin position="222"/>
        <end position="444"/>
    </location>
</feature>
<dbReference type="PROSITE" id="PS00022">
    <property type="entry name" value="EGF_1"/>
    <property type="match status" value="1"/>
</dbReference>
<dbReference type="InterPro" id="IPR001254">
    <property type="entry name" value="Trypsin_dom"/>
</dbReference>
<dbReference type="GO" id="GO:0006508">
    <property type="term" value="P:proteolysis"/>
    <property type="evidence" value="ECO:0007669"/>
    <property type="project" value="UniProtKB-KW"/>
</dbReference>
<evidence type="ECO:0000256" key="12">
    <source>
        <dbReference type="PROSITE-ProRule" id="PRU00076"/>
    </source>
</evidence>
<keyword evidence="8" id="KW-0106">Calcium</keyword>
<keyword evidence="5 13" id="KW-0645">Protease</keyword>
<dbReference type="PRINTS" id="PR00722">
    <property type="entry name" value="CHYMOTRYPSIN"/>
</dbReference>
<dbReference type="InterPro" id="IPR035972">
    <property type="entry name" value="GLA-like_dom_SF"/>
</dbReference>
<dbReference type="GO" id="GO:0007596">
    <property type="term" value="P:blood coagulation"/>
    <property type="evidence" value="ECO:0007669"/>
    <property type="project" value="InterPro"/>
</dbReference>
<dbReference type="PROSITE" id="PS01186">
    <property type="entry name" value="EGF_2"/>
    <property type="match status" value="1"/>
</dbReference>
<dbReference type="PROSITE" id="PS00010">
    <property type="entry name" value="ASX_HYDROXYL"/>
    <property type="match status" value="1"/>
</dbReference>
<keyword evidence="10" id="KW-0325">Glycoprotein</keyword>
<dbReference type="FunFam" id="4.10.740.10:FF:000001">
    <property type="entry name" value="vitamin K-dependent protein S"/>
    <property type="match status" value="1"/>
</dbReference>
<dbReference type="CDD" id="cd00054">
    <property type="entry name" value="EGF_CA"/>
    <property type="match status" value="1"/>
</dbReference>
<dbReference type="PROSITE" id="PS00135">
    <property type="entry name" value="TRYPSIN_SER"/>
    <property type="match status" value="1"/>
</dbReference>
<dbReference type="SMART" id="SM00179">
    <property type="entry name" value="EGF_CA"/>
    <property type="match status" value="1"/>
</dbReference>
<name>A0AAY4EX05_9TELE</name>
<dbReference type="InterPro" id="IPR000742">
    <property type="entry name" value="EGF"/>
</dbReference>
<evidence type="ECO:0000256" key="5">
    <source>
        <dbReference type="ARBA" id="ARBA00022670"/>
    </source>
</evidence>
<dbReference type="InterPro" id="IPR050442">
    <property type="entry name" value="Peptidase_S1_coag_factors"/>
</dbReference>
<dbReference type="FunFam" id="2.10.25.10:FF:000162">
    <property type="entry name" value="Coagulation factor X (Predicted)"/>
    <property type="match status" value="1"/>
</dbReference>
<dbReference type="PIRSF" id="PIRSF001143">
    <property type="entry name" value="Factor_X"/>
    <property type="match status" value="1"/>
</dbReference>
<evidence type="ECO:0000313" key="17">
    <source>
        <dbReference type="Ensembl" id="ENSDCDP00010061806.1"/>
    </source>
</evidence>
<dbReference type="Pfam" id="PF14670">
    <property type="entry name" value="FXa_inhibition"/>
    <property type="match status" value="1"/>
</dbReference>
<evidence type="ECO:0008006" key="19">
    <source>
        <dbReference type="Google" id="ProtNLM"/>
    </source>
</evidence>
<feature type="disulfide bond" evidence="12">
    <location>
        <begin position="123"/>
        <end position="132"/>
    </location>
</feature>
<dbReference type="SUPFAM" id="SSF57196">
    <property type="entry name" value="EGF/Laminin"/>
    <property type="match status" value="2"/>
</dbReference>
<comment type="caution">
    <text evidence="12">Lacks conserved residue(s) required for the propagation of feature annotation.</text>
</comment>
<dbReference type="PROSITE" id="PS50240">
    <property type="entry name" value="TRYPSIN_DOM"/>
    <property type="match status" value="1"/>
</dbReference>
<dbReference type="PANTHER" id="PTHR24278:SF34">
    <property type="entry name" value="COAGULATION FACTOR VII,-LIKE"/>
    <property type="match status" value="1"/>
</dbReference>
<dbReference type="SUPFAM" id="SSF50494">
    <property type="entry name" value="Trypsin-like serine proteases"/>
    <property type="match status" value="1"/>
</dbReference>
<evidence type="ECO:0000256" key="10">
    <source>
        <dbReference type="ARBA" id="ARBA00023180"/>
    </source>
</evidence>
<dbReference type="Pfam" id="PF00594">
    <property type="entry name" value="Gla"/>
    <property type="match status" value="1"/>
</dbReference>
<dbReference type="InterPro" id="IPR009003">
    <property type="entry name" value="Peptidase_S1_PA"/>
</dbReference>